<dbReference type="RefSeq" id="WP_073717423.1">
    <property type="nucleotide sequence ID" value="NZ_MQVR01000087.1"/>
</dbReference>
<organism evidence="2 3">
    <name type="scientific">Bowdeniella nasicola</name>
    <dbReference type="NCBI Taxonomy" id="208480"/>
    <lineage>
        <taxon>Bacteria</taxon>
        <taxon>Bacillati</taxon>
        <taxon>Actinomycetota</taxon>
        <taxon>Actinomycetes</taxon>
        <taxon>Actinomycetales</taxon>
        <taxon>Actinomycetaceae</taxon>
        <taxon>Bowdeniella</taxon>
    </lineage>
</organism>
<gene>
    <name evidence="2" type="ORF">BSZ39_11245</name>
</gene>
<dbReference type="Pfam" id="PF11188">
    <property type="entry name" value="DUF2975"/>
    <property type="match status" value="1"/>
</dbReference>
<dbReference type="EMBL" id="MQVR01000087">
    <property type="protein sequence ID" value="OKL53112.1"/>
    <property type="molecule type" value="Genomic_DNA"/>
</dbReference>
<evidence type="ECO:0000256" key="1">
    <source>
        <dbReference type="SAM" id="Phobius"/>
    </source>
</evidence>
<keyword evidence="1" id="KW-1133">Transmembrane helix</keyword>
<dbReference type="OrthoDB" id="3240470at2"/>
<name>A0A1Q5Q080_9ACTO</name>
<evidence type="ECO:0000313" key="3">
    <source>
        <dbReference type="Proteomes" id="UP000185628"/>
    </source>
</evidence>
<dbReference type="AlphaFoldDB" id="A0A1Q5Q080"/>
<comment type="caution">
    <text evidence="2">The sequence shown here is derived from an EMBL/GenBank/DDBJ whole genome shotgun (WGS) entry which is preliminary data.</text>
</comment>
<protein>
    <submittedName>
        <fullName evidence="2">Uncharacterized protein</fullName>
    </submittedName>
</protein>
<feature type="transmembrane region" description="Helical" evidence="1">
    <location>
        <begin position="107"/>
        <end position="126"/>
    </location>
</feature>
<dbReference type="InterPro" id="IPR021354">
    <property type="entry name" value="DUF2975"/>
</dbReference>
<dbReference type="Proteomes" id="UP000185628">
    <property type="component" value="Unassembled WGS sequence"/>
</dbReference>
<evidence type="ECO:0000313" key="2">
    <source>
        <dbReference type="EMBL" id="OKL53112.1"/>
    </source>
</evidence>
<accession>A0A1Q5Q080</accession>
<feature type="transmembrane region" description="Helical" evidence="1">
    <location>
        <begin position="33"/>
        <end position="57"/>
    </location>
</feature>
<keyword evidence="3" id="KW-1185">Reference proteome</keyword>
<proteinExistence type="predicted"/>
<feature type="transmembrane region" description="Helical" evidence="1">
    <location>
        <begin position="69"/>
        <end position="95"/>
    </location>
</feature>
<keyword evidence="1" id="KW-0812">Transmembrane</keyword>
<sequence>MFLGCLLVQVLFLPLLAAEAAREFPEFAYLQYPILAAAILTVGCIEVVIVATGALLAKTNRGEIFRADALRWVGVMIATAFVATGICAAVFGYLAYGAAAMSPPVELALVAAIVASACCSSCCARCSRRRSS</sequence>
<reference evidence="3" key="1">
    <citation type="submission" date="2016-12" db="EMBL/GenBank/DDBJ databases">
        <authorList>
            <person name="Meng X."/>
        </authorList>
    </citation>
    <scope>NUCLEOTIDE SEQUENCE [LARGE SCALE GENOMIC DNA]</scope>
    <source>
        <strain evidence="3">DSM 19116</strain>
    </source>
</reference>
<keyword evidence="1" id="KW-0472">Membrane</keyword>